<proteinExistence type="predicted"/>
<evidence type="ECO:0000256" key="1">
    <source>
        <dbReference type="SAM" id="Phobius"/>
    </source>
</evidence>
<feature type="transmembrane region" description="Helical" evidence="1">
    <location>
        <begin position="20"/>
        <end position="39"/>
    </location>
</feature>
<evidence type="ECO:0000313" key="3">
    <source>
        <dbReference type="Proteomes" id="UP000464669"/>
    </source>
</evidence>
<name>A0A6B7ZEY4_9CAUD</name>
<evidence type="ECO:0000313" key="2">
    <source>
        <dbReference type="EMBL" id="QGH72036.1"/>
    </source>
</evidence>
<dbReference type="EMBL" id="MN642089">
    <property type="protein sequence ID" value="QGH72036.1"/>
    <property type="molecule type" value="Genomic_DNA"/>
</dbReference>
<dbReference type="Proteomes" id="UP000464669">
    <property type="component" value="Segment"/>
</dbReference>
<keyword evidence="1" id="KW-0812">Transmembrane</keyword>
<keyword evidence="1" id="KW-1133">Transmembrane helix</keyword>
<gene>
    <name evidence="2" type="ORF">N1M2_173</name>
</gene>
<accession>A0A6B7ZEY4</accession>
<keyword evidence="3" id="KW-1185">Reference proteome</keyword>
<reference evidence="2 3" key="1">
    <citation type="submission" date="2019-11" db="EMBL/GenBank/DDBJ databases">
        <authorList>
            <person name="Lewis R."/>
            <person name="Clooney A.G."/>
            <person name="Stockdale S.R."/>
            <person name="Buttimer C."/>
            <person name="Draper L.A."/>
            <person name="Ross R.P."/>
            <person name="Hill C."/>
        </authorList>
    </citation>
    <scope>NUCLEOTIDE SEQUENCE [LARGE SCALE GENOMIC DNA]</scope>
</reference>
<protein>
    <submittedName>
        <fullName evidence="2">Uncharacterized protein</fullName>
    </submittedName>
</protein>
<organism evidence="2 3">
    <name type="scientific">Klebsiella phage N1M2</name>
    <dbReference type="NCBI Taxonomy" id="2664939"/>
    <lineage>
        <taxon>Viruses</taxon>
        <taxon>Duplodnaviria</taxon>
        <taxon>Heunggongvirae</taxon>
        <taxon>Uroviricota</taxon>
        <taxon>Caudoviricetes</taxon>
        <taxon>Chimalliviridae</taxon>
        <taxon>Nimduovirus</taxon>
        <taxon>Nimduovirus N1M2</taxon>
    </lineage>
</organism>
<sequence>MEFLKDFCSLRHGDIMDKGMFYLIVIVFLLILALPFIIIHDKMEMTDANCIKTTQSRENSHIQFIYGDKGQIISAYPVTTTEYLYTCDDYPRWR</sequence>
<keyword evidence="1" id="KW-0472">Membrane</keyword>